<dbReference type="RefSeq" id="WP_155819043.1">
    <property type="nucleotide sequence ID" value="NZ_FNKB01000001.1"/>
</dbReference>
<protein>
    <submittedName>
        <fullName evidence="1">Uncharacterized protein</fullName>
    </submittedName>
</protein>
<gene>
    <name evidence="1" type="ORF">SAMN04488565_0045</name>
</gene>
<proteinExistence type="predicted"/>
<evidence type="ECO:0000313" key="2">
    <source>
        <dbReference type="Proteomes" id="UP000182690"/>
    </source>
</evidence>
<reference evidence="1 2" key="1">
    <citation type="submission" date="2016-10" db="EMBL/GenBank/DDBJ databases">
        <authorList>
            <person name="de Groot N.N."/>
        </authorList>
    </citation>
    <scope>NUCLEOTIDE SEQUENCE [LARGE SCALE GENOMIC DNA]</scope>
    <source>
        <strain evidence="1 2">DSM 22788</strain>
    </source>
</reference>
<accession>A0A1H0XQ92</accession>
<dbReference type="Proteomes" id="UP000182690">
    <property type="component" value="Unassembled WGS sequence"/>
</dbReference>
<sequence length="51" mass="6021">MDPIEQLRALLAEFTDYEPGVPKCLTITDHQFLDLEFWGRLIHIIENAEDY</sequence>
<dbReference type="STRING" id="1079994.SAMN04488565_0045"/>
<organism evidence="1 2">
    <name type="scientific">Leucobacter chromiiresistens</name>
    <dbReference type="NCBI Taxonomy" id="1079994"/>
    <lineage>
        <taxon>Bacteria</taxon>
        <taxon>Bacillati</taxon>
        <taxon>Actinomycetota</taxon>
        <taxon>Actinomycetes</taxon>
        <taxon>Micrococcales</taxon>
        <taxon>Microbacteriaceae</taxon>
        <taxon>Leucobacter</taxon>
    </lineage>
</organism>
<name>A0A1H0XQ92_9MICO</name>
<evidence type="ECO:0000313" key="1">
    <source>
        <dbReference type="EMBL" id="SDQ05104.1"/>
    </source>
</evidence>
<dbReference type="EMBL" id="FNKB01000001">
    <property type="protein sequence ID" value="SDQ05104.1"/>
    <property type="molecule type" value="Genomic_DNA"/>
</dbReference>
<dbReference type="AlphaFoldDB" id="A0A1H0XQ92"/>